<sequence>MAALPELVLKDSCTGCGATLDLYGSSCRHLTLCVKCGKSMAETAAPCSECGVPITRLIREYNVRTQPVNKPHFVGRFLQGLPTFSKKKTSGTKWTLQREGLQGRQVSEALREKYKAKPWILEDNIGQQQFQGQLEGGQQATYYLLMMSGQEFLAFPAGAWYNFNKVAQYKQLTLEEAEEQMKNRRKTADGYQRWMMKAANTGSSVFADMDKVPGSGGGGGRGSRKKGGDDEENEVGSDVDEDDMDDEEARKNRLGMNKGAKGGDEDGEEPARDENDLDDEEPERGDDWEHEETFTDDDEAVGNDPEEREEQAPEGPAPPEIKQEEEDEENNQEGQQNEDAAGGLSKSGRDMKKLLGKSAGMDDSDAEDDEEDDEDVDLDNEEFGFSPVLAPTLKDARTKEELTDTTPAKPSGATGRSTPASATPSKGKRKASTPGEETKINTNKKAKSTSEKGAKTMPISTAAKKEAPAGAKVATGMGPPKGGATAKVAGMGGGVSEEEAKALLRQSGPIKSQDLVAKFKSRLKTQEDKTAFAQILKKISRIQKTDGVNYIVLRDK</sequence>
<dbReference type="Proteomes" id="UP001497512">
    <property type="component" value="Chromosome 8"/>
</dbReference>
<evidence type="ECO:0000256" key="5">
    <source>
        <dbReference type="ARBA" id="ARBA00023163"/>
    </source>
</evidence>
<dbReference type="PANTHER" id="PTHR13011:SF0">
    <property type="entry name" value="GENERAL TRANSCRIPTION FACTOR IIF SUBUNIT 1"/>
    <property type="match status" value="1"/>
</dbReference>
<feature type="compositionally biased region" description="Polar residues" evidence="9">
    <location>
        <begin position="404"/>
        <end position="424"/>
    </location>
</feature>
<proteinExistence type="inferred from homology"/>
<evidence type="ECO:0000313" key="10">
    <source>
        <dbReference type="EMBL" id="CAK9234098.1"/>
    </source>
</evidence>
<evidence type="ECO:0000256" key="1">
    <source>
        <dbReference type="ARBA" id="ARBA00004123"/>
    </source>
</evidence>
<feature type="compositionally biased region" description="Acidic residues" evidence="9">
    <location>
        <begin position="275"/>
        <end position="284"/>
    </location>
</feature>
<dbReference type="SUPFAM" id="SSF50916">
    <property type="entry name" value="Rap30/74 interaction domains"/>
    <property type="match status" value="1"/>
</dbReference>
<evidence type="ECO:0000256" key="6">
    <source>
        <dbReference type="ARBA" id="ARBA00023242"/>
    </source>
</evidence>
<comment type="similarity">
    <text evidence="2 8">Belongs to the TFIIF alpha subunit family.</text>
</comment>
<keyword evidence="5 8" id="KW-0804">Transcription</keyword>
<feature type="compositionally biased region" description="Acidic residues" evidence="9">
    <location>
        <begin position="362"/>
        <end position="382"/>
    </location>
</feature>
<evidence type="ECO:0000256" key="9">
    <source>
        <dbReference type="SAM" id="MobiDB-lite"/>
    </source>
</evidence>
<comment type="function">
    <text evidence="7 8">TFIIF is a general transcription initiation factor that binds to RNA polymerase II and helps to recruit it to the initiation complex in collaboration with TFIIB. It promotes transcription elongation.</text>
</comment>
<evidence type="ECO:0000256" key="8">
    <source>
        <dbReference type="RuleBase" id="RU366044"/>
    </source>
</evidence>
<name>A0ABP0UZQ9_9BRYO</name>
<feature type="compositionally biased region" description="Acidic residues" evidence="9">
    <location>
        <begin position="294"/>
        <end position="309"/>
    </location>
</feature>
<dbReference type="InterPro" id="IPR036388">
    <property type="entry name" value="WH-like_DNA-bd_sf"/>
</dbReference>
<keyword evidence="3 8" id="KW-0805">Transcription regulation</keyword>
<protein>
    <recommendedName>
        <fullName evidence="8">Transcription initiation factor IIF subunit alpha</fullName>
    </recommendedName>
</protein>
<feature type="compositionally biased region" description="Acidic residues" evidence="9">
    <location>
        <begin position="229"/>
        <end position="247"/>
    </location>
</feature>
<evidence type="ECO:0000256" key="3">
    <source>
        <dbReference type="ARBA" id="ARBA00023015"/>
    </source>
</evidence>
<dbReference type="PANTHER" id="PTHR13011">
    <property type="entry name" value="TFIIF-ALPHA"/>
    <property type="match status" value="1"/>
</dbReference>
<evidence type="ECO:0000256" key="4">
    <source>
        <dbReference type="ARBA" id="ARBA00023125"/>
    </source>
</evidence>
<dbReference type="InterPro" id="IPR036390">
    <property type="entry name" value="WH_DNA-bd_sf"/>
</dbReference>
<evidence type="ECO:0000313" key="11">
    <source>
        <dbReference type="Proteomes" id="UP001497512"/>
    </source>
</evidence>
<dbReference type="InterPro" id="IPR008851">
    <property type="entry name" value="TFIIF-alpha"/>
</dbReference>
<feature type="compositionally biased region" description="Basic and acidic residues" evidence="9">
    <location>
        <begin position="261"/>
        <end position="274"/>
    </location>
</feature>
<comment type="subcellular location">
    <subcellularLocation>
        <location evidence="1 8">Nucleus</location>
    </subcellularLocation>
</comment>
<reference evidence="10" key="1">
    <citation type="submission" date="2024-02" db="EMBL/GenBank/DDBJ databases">
        <authorList>
            <consortium name="ELIXIR-Norway"/>
            <consortium name="Elixir Norway"/>
        </authorList>
    </citation>
    <scope>NUCLEOTIDE SEQUENCE</scope>
</reference>
<keyword evidence="4 8" id="KW-0238">DNA-binding</keyword>
<evidence type="ECO:0000256" key="7">
    <source>
        <dbReference type="ARBA" id="ARBA00025232"/>
    </source>
</evidence>
<keyword evidence="6 8" id="KW-0539">Nucleus</keyword>
<organism evidence="10 11">
    <name type="scientific">Sphagnum troendelagicum</name>
    <dbReference type="NCBI Taxonomy" id="128251"/>
    <lineage>
        <taxon>Eukaryota</taxon>
        <taxon>Viridiplantae</taxon>
        <taxon>Streptophyta</taxon>
        <taxon>Embryophyta</taxon>
        <taxon>Bryophyta</taxon>
        <taxon>Sphagnophytina</taxon>
        <taxon>Sphagnopsida</taxon>
        <taxon>Sphagnales</taxon>
        <taxon>Sphagnaceae</taxon>
        <taxon>Sphagnum</taxon>
    </lineage>
</organism>
<dbReference type="Gene3D" id="1.10.10.10">
    <property type="entry name" value="Winged helix-like DNA-binding domain superfamily/Winged helix DNA-binding domain"/>
    <property type="match status" value="1"/>
</dbReference>
<keyword evidence="11" id="KW-1185">Reference proteome</keyword>
<dbReference type="Pfam" id="PF05793">
    <property type="entry name" value="TFIIF_alpha"/>
    <property type="match status" value="1"/>
</dbReference>
<dbReference type="InterPro" id="IPR011039">
    <property type="entry name" value="TFIIF_interaction"/>
</dbReference>
<accession>A0ABP0UZQ9</accession>
<feature type="region of interest" description="Disordered" evidence="9">
    <location>
        <begin position="205"/>
        <end position="490"/>
    </location>
</feature>
<dbReference type="SUPFAM" id="SSF46785">
    <property type="entry name" value="Winged helix' DNA-binding domain"/>
    <property type="match status" value="1"/>
</dbReference>
<gene>
    <name evidence="10" type="ORF">CSSPTR1EN2_LOCUS22011</name>
</gene>
<dbReference type="EMBL" id="OZ019900">
    <property type="protein sequence ID" value="CAK9234098.1"/>
    <property type="molecule type" value="Genomic_DNA"/>
</dbReference>
<evidence type="ECO:0000256" key="2">
    <source>
        <dbReference type="ARBA" id="ARBA00005249"/>
    </source>
</evidence>